<keyword evidence="2 4" id="KW-0413">Isomerase</keyword>
<comment type="similarity">
    <text evidence="1">Belongs to the LacAB/RpiB family.</text>
</comment>
<dbReference type="PANTHER" id="PTHR30345">
    <property type="entry name" value="RIBOSE-5-PHOSPHATE ISOMERASE B"/>
    <property type="match status" value="1"/>
</dbReference>
<reference evidence="4 5" key="1">
    <citation type="journal article" date="2016" name="Nat. Commun.">
        <title>Thousands of microbial genomes shed light on interconnected biogeochemical processes in an aquifer system.</title>
        <authorList>
            <person name="Anantharaman K."/>
            <person name="Brown C.T."/>
            <person name="Hug L.A."/>
            <person name="Sharon I."/>
            <person name="Castelle C.J."/>
            <person name="Probst A.J."/>
            <person name="Thomas B.C."/>
            <person name="Singh A."/>
            <person name="Wilkins M.J."/>
            <person name="Karaoz U."/>
            <person name="Brodie E.L."/>
            <person name="Williams K.H."/>
            <person name="Hubbard S.S."/>
            <person name="Banfield J.F."/>
        </authorList>
    </citation>
    <scope>NUCLEOTIDE SEQUENCE [LARGE SCALE GENOMIC DNA]</scope>
</reference>
<evidence type="ECO:0000313" key="5">
    <source>
        <dbReference type="Proteomes" id="UP000179258"/>
    </source>
</evidence>
<dbReference type="GO" id="GO:0016861">
    <property type="term" value="F:intramolecular oxidoreductase activity, interconverting aldoses and ketoses"/>
    <property type="evidence" value="ECO:0007669"/>
    <property type="project" value="UniProtKB-ARBA"/>
</dbReference>
<evidence type="ECO:0000313" key="4">
    <source>
        <dbReference type="EMBL" id="OHA68389.1"/>
    </source>
</evidence>
<dbReference type="InterPro" id="IPR003500">
    <property type="entry name" value="RpiB_LacA_LacB"/>
</dbReference>
<feature type="binding site" evidence="3">
    <location>
        <begin position="68"/>
        <end position="72"/>
    </location>
    <ligand>
        <name>D-ribulose 5-phosphate</name>
        <dbReference type="ChEBI" id="CHEBI:58121"/>
    </ligand>
</feature>
<dbReference type="NCBIfam" id="TIGR01120">
    <property type="entry name" value="rpiB"/>
    <property type="match status" value="1"/>
</dbReference>
<feature type="binding site" evidence="3">
    <location>
        <position position="139"/>
    </location>
    <ligand>
        <name>D-ribulose 5-phosphate</name>
        <dbReference type="ChEBI" id="CHEBI:58121"/>
    </ligand>
</feature>
<proteinExistence type="inferred from homology"/>
<dbReference type="GO" id="GO:0005975">
    <property type="term" value="P:carbohydrate metabolic process"/>
    <property type="evidence" value="ECO:0007669"/>
    <property type="project" value="InterPro"/>
</dbReference>
<dbReference type="NCBIfam" id="TIGR00689">
    <property type="entry name" value="rpiB_lacA_lacB"/>
    <property type="match status" value="1"/>
</dbReference>
<dbReference type="EMBL" id="MHTX01000017">
    <property type="protein sequence ID" value="OHA68389.1"/>
    <property type="molecule type" value="Genomic_DNA"/>
</dbReference>
<evidence type="ECO:0000256" key="2">
    <source>
        <dbReference type="ARBA" id="ARBA00023235"/>
    </source>
</evidence>
<dbReference type="Pfam" id="PF02502">
    <property type="entry name" value="LacAB_rpiB"/>
    <property type="match status" value="1"/>
</dbReference>
<dbReference type="Proteomes" id="UP000179258">
    <property type="component" value="Unassembled WGS sequence"/>
</dbReference>
<evidence type="ECO:0000256" key="3">
    <source>
        <dbReference type="PIRSR" id="PIRSR005384-2"/>
    </source>
</evidence>
<feature type="binding site" evidence="3">
    <location>
        <position position="111"/>
    </location>
    <ligand>
        <name>D-ribulose 5-phosphate</name>
        <dbReference type="ChEBI" id="CHEBI:58121"/>
    </ligand>
</feature>
<name>A0A1G2R7P4_9BACT</name>
<feature type="binding site" evidence="3">
    <location>
        <position position="135"/>
    </location>
    <ligand>
        <name>D-ribulose 5-phosphate</name>
        <dbReference type="ChEBI" id="CHEBI:58121"/>
    </ligand>
</feature>
<protein>
    <submittedName>
        <fullName evidence="4">Ribose 5-phosphate isomerase B</fullName>
    </submittedName>
</protein>
<accession>A0A1G2R7P4</accession>
<dbReference type="AlphaFoldDB" id="A0A1G2R7P4"/>
<comment type="caution">
    <text evidence="4">The sequence shown here is derived from an EMBL/GenBank/DDBJ whole genome shotgun (WGS) entry which is preliminary data.</text>
</comment>
<feature type="binding site" evidence="3">
    <location>
        <position position="101"/>
    </location>
    <ligand>
        <name>D-ribulose 5-phosphate</name>
        <dbReference type="ChEBI" id="CHEBI:58121"/>
    </ligand>
</feature>
<sequence length="149" mass="16637">MMIFVAADHAGFQMKEDLKKYLADLGYEVKDMGAFELNPGDDYPDLMFPMAKAVAENLGENKGIAVCGSGQGEAMAANKVRGIRAAVVYDEYSARMSRQDNDANIMALGARTLDIETAKRLVRMWLETPFSGEERHIRRIKKIAEEEKT</sequence>
<dbReference type="PIRSF" id="PIRSF005384">
    <property type="entry name" value="RpiB_LacA_B"/>
    <property type="match status" value="1"/>
</dbReference>
<dbReference type="Gene3D" id="3.40.1400.10">
    <property type="entry name" value="Sugar-phosphate isomerase, RpiB/LacA/LacB"/>
    <property type="match status" value="1"/>
</dbReference>
<evidence type="ECO:0000256" key="1">
    <source>
        <dbReference type="ARBA" id="ARBA00008754"/>
    </source>
</evidence>
<dbReference type="NCBIfam" id="NF004051">
    <property type="entry name" value="PRK05571.1"/>
    <property type="match status" value="1"/>
</dbReference>
<dbReference type="PANTHER" id="PTHR30345:SF0">
    <property type="entry name" value="DNA DAMAGE-REPAIR_TOLERATION PROTEIN DRT102"/>
    <property type="match status" value="1"/>
</dbReference>
<dbReference type="SUPFAM" id="SSF89623">
    <property type="entry name" value="Ribose/Galactose isomerase RpiB/AlsB"/>
    <property type="match status" value="1"/>
</dbReference>
<dbReference type="InterPro" id="IPR004785">
    <property type="entry name" value="RpiB"/>
</dbReference>
<gene>
    <name evidence="4" type="ORF">A3D59_04455</name>
</gene>
<feature type="binding site" evidence="3">
    <location>
        <begin position="8"/>
        <end position="9"/>
    </location>
    <ligand>
        <name>D-ribulose 5-phosphate</name>
        <dbReference type="ChEBI" id="CHEBI:58121"/>
    </ligand>
</feature>
<organism evidence="4 5">
    <name type="scientific">Candidatus Wildermuthbacteria bacterium RIFCSPHIGHO2_02_FULL_47_17</name>
    <dbReference type="NCBI Taxonomy" id="1802452"/>
    <lineage>
        <taxon>Bacteria</taxon>
        <taxon>Candidatus Wildermuthiibacteriota</taxon>
    </lineage>
</organism>
<dbReference type="InterPro" id="IPR036569">
    <property type="entry name" value="RpiB_LacA_LacB_sf"/>
</dbReference>